<dbReference type="AlphaFoldDB" id="G5A2F5"/>
<accession>G5A2F5</accession>
<evidence type="ECO:0008006" key="4">
    <source>
        <dbReference type="Google" id="ProtNLM"/>
    </source>
</evidence>
<dbReference type="KEGG" id="psoj:PHYSODRAFT_305220"/>
<dbReference type="RefSeq" id="XP_009534707.1">
    <property type="nucleotide sequence ID" value="XM_009536412.1"/>
</dbReference>
<keyword evidence="3" id="KW-1185">Reference proteome</keyword>
<dbReference type="GeneID" id="20642526"/>
<name>G5A2F5_PHYSP</name>
<dbReference type="GO" id="GO:0008270">
    <property type="term" value="F:zinc ion binding"/>
    <property type="evidence" value="ECO:0007669"/>
    <property type="project" value="InterPro"/>
</dbReference>
<dbReference type="EMBL" id="JH159159">
    <property type="protein sequence ID" value="EGZ09846.1"/>
    <property type="molecule type" value="Genomic_DNA"/>
</dbReference>
<feature type="region of interest" description="Disordered" evidence="1">
    <location>
        <begin position="32"/>
        <end position="63"/>
    </location>
</feature>
<sequence>MVRFGIGGQSKPEEVRDLILVAEAQLKDEAGGVLGARGTASGNGKSGNGKEQHGSSAKKWKKKEQDRSQIECHHCHQFGHIRRFCPELELCKLKVAGSSRSNTARTSTRLEVEVQRSRVSSCVGVGVGVAELVTKSENGELQKFTLDRVLYVPSARWNMFSAGIARDQGLTEVQDPVSGAYNMYDGDRFLLAATLQPTNVWSFRSYNSFTEDGSRQATRAAEVVNFTTMDGLAHIRVWHKCSIPKSMSDKSIVDGMMLKGRELPMCETCQLAKQKRKKRMNSLDRGISDPNDEIFVELMDPGKHNKTRFNQVLVVIDGFSRLIHRAEVSPSIISRLAEVNSDAESGSEDKDSYAEDDADSPQRSTAVWRPLHRPGPGGFRVHLRSAVPKASDIADGEDESAHDSADSDVDGDVDDVSSASDGSEAANDPDSSSTSSSEHTVQSESDSGSDSEVQSDNDDDPSAIIESGGGQNDVYDDHDSDDHENEATPIEIETYELAETEEQRVAHETAELDQLCLWCQCRRKIRSARIVVKNWTSAVGAMMKIRDLSTIPVSESGQNTSMAMWLTPHCCL</sequence>
<evidence type="ECO:0000313" key="2">
    <source>
        <dbReference type="EMBL" id="EGZ09846.1"/>
    </source>
</evidence>
<evidence type="ECO:0000313" key="3">
    <source>
        <dbReference type="Proteomes" id="UP000002640"/>
    </source>
</evidence>
<feature type="compositionally biased region" description="Low complexity" evidence="1">
    <location>
        <begin position="416"/>
        <end position="446"/>
    </location>
</feature>
<gene>
    <name evidence="2" type="ORF">PHYSODRAFT_305220</name>
</gene>
<proteinExistence type="predicted"/>
<dbReference type="Proteomes" id="UP000002640">
    <property type="component" value="Unassembled WGS sequence"/>
</dbReference>
<feature type="compositionally biased region" description="Acidic residues" evidence="1">
    <location>
        <begin position="406"/>
        <end position="415"/>
    </location>
</feature>
<dbReference type="InterPro" id="IPR036875">
    <property type="entry name" value="Znf_CCHC_sf"/>
</dbReference>
<feature type="region of interest" description="Disordered" evidence="1">
    <location>
        <begin position="339"/>
        <end position="484"/>
    </location>
</feature>
<reference evidence="2 3" key="1">
    <citation type="journal article" date="2006" name="Science">
        <title>Phytophthora genome sequences uncover evolutionary origins and mechanisms of pathogenesis.</title>
        <authorList>
            <person name="Tyler B.M."/>
            <person name="Tripathy S."/>
            <person name="Zhang X."/>
            <person name="Dehal P."/>
            <person name="Jiang R.H."/>
            <person name="Aerts A."/>
            <person name="Arredondo F.D."/>
            <person name="Baxter L."/>
            <person name="Bensasson D."/>
            <person name="Beynon J.L."/>
            <person name="Chapman J."/>
            <person name="Damasceno C.M."/>
            <person name="Dorrance A.E."/>
            <person name="Dou D."/>
            <person name="Dickerman A.W."/>
            <person name="Dubchak I.L."/>
            <person name="Garbelotto M."/>
            <person name="Gijzen M."/>
            <person name="Gordon S.G."/>
            <person name="Govers F."/>
            <person name="Grunwald N.J."/>
            <person name="Huang W."/>
            <person name="Ivors K.L."/>
            <person name="Jones R.W."/>
            <person name="Kamoun S."/>
            <person name="Krampis K."/>
            <person name="Lamour K.H."/>
            <person name="Lee M.K."/>
            <person name="McDonald W.H."/>
            <person name="Medina M."/>
            <person name="Meijer H.J."/>
            <person name="Nordberg E.K."/>
            <person name="Maclean D.J."/>
            <person name="Ospina-Giraldo M.D."/>
            <person name="Morris P.F."/>
            <person name="Phuntumart V."/>
            <person name="Putnam N.H."/>
            <person name="Rash S."/>
            <person name="Rose J.K."/>
            <person name="Sakihama Y."/>
            <person name="Salamov A.A."/>
            <person name="Savidor A."/>
            <person name="Scheuring C.F."/>
            <person name="Smith B.M."/>
            <person name="Sobral B.W."/>
            <person name="Terry A."/>
            <person name="Torto-Alalibo T.A."/>
            <person name="Win J."/>
            <person name="Xu Z."/>
            <person name="Zhang H."/>
            <person name="Grigoriev I.V."/>
            <person name="Rokhsar D.S."/>
            <person name="Boore J.L."/>
        </authorList>
    </citation>
    <scope>NUCLEOTIDE SEQUENCE [LARGE SCALE GENOMIC DNA]</scope>
    <source>
        <strain evidence="2 3">P6497</strain>
    </source>
</reference>
<dbReference type="SUPFAM" id="SSF57756">
    <property type="entry name" value="Retrovirus zinc finger-like domains"/>
    <property type="match status" value="1"/>
</dbReference>
<feature type="compositionally biased region" description="Acidic residues" evidence="1">
    <location>
        <begin position="447"/>
        <end position="461"/>
    </location>
</feature>
<organism evidence="2 3">
    <name type="scientific">Phytophthora sojae (strain P6497)</name>
    <name type="common">Soybean stem and root rot agent</name>
    <name type="synonym">Phytophthora megasperma f. sp. glycines</name>
    <dbReference type="NCBI Taxonomy" id="1094619"/>
    <lineage>
        <taxon>Eukaryota</taxon>
        <taxon>Sar</taxon>
        <taxon>Stramenopiles</taxon>
        <taxon>Oomycota</taxon>
        <taxon>Peronosporomycetes</taxon>
        <taxon>Peronosporales</taxon>
        <taxon>Peronosporaceae</taxon>
        <taxon>Phytophthora</taxon>
    </lineage>
</organism>
<evidence type="ECO:0000256" key="1">
    <source>
        <dbReference type="SAM" id="MobiDB-lite"/>
    </source>
</evidence>
<dbReference type="InParanoid" id="G5A2F5"/>
<dbReference type="GO" id="GO:0003676">
    <property type="term" value="F:nucleic acid binding"/>
    <property type="evidence" value="ECO:0007669"/>
    <property type="project" value="InterPro"/>
</dbReference>
<protein>
    <recommendedName>
        <fullName evidence="4">CCHC-type domain-containing protein</fullName>
    </recommendedName>
</protein>